<feature type="binding site" evidence="11">
    <location>
        <position position="162"/>
    </location>
    <ligand>
        <name>CTP</name>
        <dbReference type="ChEBI" id="CHEBI:37563"/>
    </ligand>
</feature>
<evidence type="ECO:0000259" key="12">
    <source>
        <dbReference type="Pfam" id="PF01743"/>
    </source>
</evidence>
<keyword evidence="3 11" id="KW-0819">tRNA processing</keyword>
<evidence type="ECO:0000259" key="14">
    <source>
        <dbReference type="Pfam" id="PF13735"/>
    </source>
</evidence>
<dbReference type="EC" id="2.7.7.72" evidence="11"/>
<comment type="similarity">
    <text evidence="11">Belongs to the tRNA nucleotidyltransferase/poly(A) polymerase family. Bacterial CCA-adding enzyme type 3 subfamily.</text>
</comment>
<dbReference type="Pfam" id="PF01743">
    <property type="entry name" value="PolyA_pol"/>
    <property type="match status" value="1"/>
</dbReference>
<keyword evidence="8 11" id="KW-0067">ATP-binding</keyword>
<feature type="binding site" evidence="11">
    <location>
        <position position="168"/>
    </location>
    <ligand>
        <name>CTP</name>
        <dbReference type="ChEBI" id="CHEBI:37563"/>
    </ligand>
</feature>
<dbReference type="InterPro" id="IPR032810">
    <property type="entry name" value="CCA-adding_enz_C"/>
</dbReference>
<dbReference type="PANTHER" id="PTHR46173:SF1">
    <property type="entry name" value="CCA TRNA NUCLEOTIDYLTRANSFERASE 1, MITOCHONDRIAL"/>
    <property type="match status" value="1"/>
</dbReference>
<dbReference type="GO" id="GO:0004810">
    <property type="term" value="F:CCA tRNA nucleotidyltransferase activity"/>
    <property type="evidence" value="ECO:0007669"/>
    <property type="project" value="UniProtKB-UniRule"/>
</dbReference>
<feature type="domain" description="CCA-adding enzyme C-terminal" evidence="14">
    <location>
        <begin position="250"/>
        <end position="393"/>
    </location>
</feature>
<keyword evidence="5 11" id="KW-0479">Metal-binding</keyword>
<reference evidence="15 16" key="1">
    <citation type="submission" date="2020-03" db="EMBL/GenBank/DDBJ databases">
        <title>Vagococcus sp. nov., isolated from beetles.</title>
        <authorList>
            <person name="Hyun D.-W."/>
            <person name="Bae J.-W."/>
        </authorList>
    </citation>
    <scope>NUCLEOTIDE SEQUENCE [LARGE SCALE GENOMIC DNA]</scope>
    <source>
        <strain evidence="15 16">HDW17B</strain>
    </source>
</reference>
<evidence type="ECO:0000256" key="11">
    <source>
        <dbReference type="HAMAP-Rule" id="MF_01263"/>
    </source>
</evidence>
<keyword evidence="2 11" id="KW-0808">Transferase</keyword>
<dbReference type="AlphaFoldDB" id="A0A6G8AWH1"/>
<evidence type="ECO:0000256" key="2">
    <source>
        <dbReference type="ARBA" id="ARBA00022679"/>
    </source>
</evidence>
<dbReference type="Pfam" id="PF12627">
    <property type="entry name" value="PolyA_pol_RNAbd"/>
    <property type="match status" value="1"/>
</dbReference>
<dbReference type="InterPro" id="IPR050264">
    <property type="entry name" value="Bact_CCA-adding_enz_type3_sf"/>
</dbReference>
<keyword evidence="6 11" id="KW-0547">Nucleotide-binding</keyword>
<dbReference type="SUPFAM" id="SSF81891">
    <property type="entry name" value="Poly A polymerase C-terminal region-like"/>
    <property type="match status" value="1"/>
</dbReference>
<feature type="binding site" evidence="11">
    <location>
        <position position="32"/>
    </location>
    <ligand>
        <name>ATP</name>
        <dbReference type="ChEBI" id="CHEBI:30616"/>
    </ligand>
</feature>
<feature type="binding site" evidence="11">
    <location>
        <position position="32"/>
    </location>
    <ligand>
        <name>CTP</name>
        <dbReference type="ChEBI" id="CHEBI:37563"/>
    </ligand>
</feature>
<feature type="binding site" evidence="11">
    <location>
        <position position="116"/>
    </location>
    <ligand>
        <name>ATP</name>
        <dbReference type="ChEBI" id="CHEBI:30616"/>
    </ligand>
</feature>
<dbReference type="CDD" id="cd05398">
    <property type="entry name" value="NT_ClassII-CCAase"/>
    <property type="match status" value="1"/>
</dbReference>
<evidence type="ECO:0000256" key="5">
    <source>
        <dbReference type="ARBA" id="ARBA00022723"/>
    </source>
</evidence>
<dbReference type="GO" id="GO:0000287">
    <property type="term" value="F:magnesium ion binding"/>
    <property type="evidence" value="ECO:0007669"/>
    <property type="project" value="UniProtKB-UniRule"/>
</dbReference>
<dbReference type="InterPro" id="IPR032828">
    <property type="entry name" value="PolyA_RNA-bd"/>
</dbReference>
<feature type="domain" description="Poly A polymerase head" evidence="12">
    <location>
        <begin position="27"/>
        <end position="146"/>
    </location>
</feature>
<dbReference type="KEGG" id="vhy:G7082_12735"/>
<dbReference type="NCBIfam" id="NF009814">
    <property type="entry name" value="PRK13299.1"/>
    <property type="match status" value="1"/>
</dbReference>
<dbReference type="Gene3D" id="3.30.460.10">
    <property type="entry name" value="Beta Polymerase, domain 2"/>
    <property type="match status" value="1"/>
</dbReference>
<dbReference type="GO" id="GO:0005524">
    <property type="term" value="F:ATP binding"/>
    <property type="evidence" value="ECO:0007669"/>
    <property type="project" value="UniProtKB-UniRule"/>
</dbReference>
<dbReference type="Proteomes" id="UP000501747">
    <property type="component" value="Chromosome"/>
</dbReference>
<evidence type="ECO:0000313" key="15">
    <source>
        <dbReference type="EMBL" id="QIL49295.1"/>
    </source>
</evidence>
<evidence type="ECO:0000256" key="9">
    <source>
        <dbReference type="ARBA" id="ARBA00022842"/>
    </source>
</evidence>
<evidence type="ECO:0000256" key="8">
    <source>
        <dbReference type="ARBA" id="ARBA00022840"/>
    </source>
</evidence>
<comment type="miscellaneous">
    <text evidence="11">A single active site specifically recognizes both ATP and CTP and is responsible for their addition.</text>
</comment>
<dbReference type="HAMAP" id="MF_01263">
    <property type="entry name" value="CCA_bact_type3"/>
    <property type="match status" value="1"/>
</dbReference>
<protein>
    <recommendedName>
        <fullName evidence="11">CCA-adding enzyme</fullName>
        <ecNumber evidence="11">2.7.7.72</ecNumber>
    </recommendedName>
    <alternativeName>
        <fullName evidence="11">CCA tRNA nucleotidyltransferase</fullName>
    </alternativeName>
    <alternativeName>
        <fullName evidence="11">tRNA CCA-pyrophosphorylase</fullName>
    </alternativeName>
    <alternativeName>
        <fullName evidence="11">tRNA adenylyl-/cytidylyl- transferase</fullName>
    </alternativeName>
    <alternativeName>
        <fullName evidence="11">tRNA nucleotidyltransferase</fullName>
    </alternativeName>
    <alternativeName>
        <fullName evidence="11">tRNA-NT</fullName>
    </alternativeName>
</protein>
<sequence length="403" mass="46603">MKTNKLPEEFIKALPIIEKIEEAGFEAYFVGGSVRDIILDHEIHDVDIATSAFPEEIKQIFKKTIDVGIEHGTVLVLHEDEQYEITTFRTESTYQDYRRPDEVTFVRSLEEDLKRRDFTMNALAMNKEGNIIDLFNGIEAINRKEIVAVGDASERFNEDALRMMRALRFSSQLSFAMEEKTKAAIVTHHQLLSKISIERIYIEWIKLLMGESRNQGLADFIETGCYECCPGFETKGEKLKELLLFDESQRIENEMIAWMFISYNLEITDVSGFLKKWKASNKVIAAVKEGVQQLKKRETEEWSKLNLYQAGREIVSYVEKVRLLINQASDEEQNVRLYDELAIKSMKELAVSGKDLLSYLEKSPGQWLGETLGYLEKEVVQSKLTNEKDLLLKRSAEFVKEMF</sequence>
<feature type="binding site" evidence="11">
    <location>
        <position position="116"/>
    </location>
    <ligand>
        <name>CTP</name>
        <dbReference type="ChEBI" id="CHEBI:37563"/>
    </ligand>
</feature>
<evidence type="ECO:0000256" key="3">
    <source>
        <dbReference type="ARBA" id="ARBA00022694"/>
    </source>
</evidence>
<dbReference type="RefSeq" id="WP_166035465.1">
    <property type="nucleotide sequence ID" value="NZ_CP049887.1"/>
</dbReference>
<evidence type="ECO:0000313" key="16">
    <source>
        <dbReference type="Proteomes" id="UP000501747"/>
    </source>
</evidence>
<dbReference type="InterPro" id="IPR002646">
    <property type="entry name" value="PolA_pol_head_dom"/>
</dbReference>
<dbReference type="Gene3D" id="1.20.58.560">
    <property type="match status" value="1"/>
</dbReference>
<dbReference type="Gene3D" id="1.10.3090.10">
    <property type="entry name" value="cca-adding enzyme, domain 2"/>
    <property type="match status" value="1"/>
</dbReference>
<feature type="binding site" evidence="11">
    <location>
        <position position="35"/>
    </location>
    <ligand>
        <name>CTP</name>
        <dbReference type="ChEBI" id="CHEBI:37563"/>
    </ligand>
</feature>
<keyword evidence="4 11" id="KW-0548">Nucleotidyltransferase</keyword>
<evidence type="ECO:0000256" key="4">
    <source>
        <dbReference type="ARBA" id="ARBA00022695"/>
    </source>
</evidence>
<keyword evidence="16" id="KW-1185">Reference proteome</keyword>
<feature type="binding site" evidence="11">
    <location>
        <position position="47"/>
    </location>
    <ligand>
        <name>Mg(2+)</name>
        <dbReference type="ChEBI" id="CHEBI:18420"/>
    </ligand>
</feature>
<evidence type="ECO:0000256" key="1">
    <source>
        <dbReference type="ARBA" id="ARBA00001946"/>
    </source>
</evidence>
<comment type="function">
    <text evidence="11">Catalyzes the addition and repair of the essential 3'-terminal CCA sequence in tRNAs without using a nucleic acid template. Adds these three nucleotides in the order of C, C, and A to the tRNA nucleotide-73, using CTP and ATP as substrates and producing inorganic pyrophosphate. tRNA 3'-terminal CCA addition is required both for tRNA processing and repair. Also involved in tRNA surveillance by mediating tandem CCA addition to generate a CCACCA at the 3' terminus of unstable tRNAs. While stable tRNAs receive only 3'-terminal CCA, unstable tRNAs are marked with CCACCA and rapidly degraded.</text>
</comment>
<proteinExistence type="inferred from homology"/>
<feature type="domain" description="tRNA nucleotidyltransferase/poly(A) polymerase RNA and SrmB- binding" evidence="13">
    <location>
        <begin position="175"/>
        <end position="227"/>
    </location>
</feature>
<feature type="binding site" evidence="11">
    <location>
        <position position="45"/>
    </location>
    <ligand>
        <name>Mg(2+)</name>
        <dbReference type="ChEBI" id="CHEBI:18420"/>
    </ligand>
</feature>
<feature type="binding site" evidence="11">
    <location>
        <position position="168"/>
    </location>
    <ligand>
        <name>ATP</name>
        <dbReference type="ChEBI" id="CHEBI:30616"/>
    </ligand>
</feature>
<gene>
    <name evidence="11" type="primary">cca</name>
    <name evidence="15" type="ORF">G7082_12735</name>
</gene>
<feature type="binding site" evidence="11">
    <location>
        <position position="159"/>
    </location>
    <ligand>
        <name>CTP</name>
        <dbReference type="ChEBI" id="CHEBI:37563"/>
    </ligand>
</feature>
<dbReference type="GO" id="GO:0000049">
    <property type="term" value="F:tRNA binding"/>
    <property type="evidence" value="ECO:0007669"/>
    <property type="project" value="UniProtKB-UniRule"/>
</dbReference>
<dbReference type="SUPFAM" id="SSF81301">
    <property type="entry name" value="Nucleotidyltransferase"/>
    <property type="match status" value="1"/>
</dbReference>
<name>A0A6G8AWH1_9ENTE</name>
<dbReference type="InterPro" id="IPR043519">
    <property type="entry name" value="NT_sf"/>
</dbReference>
<keyword evidence="10 11" id="KW-0694">RNA-binding</keyword>
<dbReference type="GO" id="GO:0042245">
    <property type="term" value="P:RNA repair"/>
    <property type="evidence" value="ECO:0007669"/>
    <property type="project" value="UniProtKB-KW"/>
</dbReference>
<dbReference type="GO" id="GO:0001680">
    <property type="term" value="P:tRNA 3'-terminal CCA addition"/>
    <property type="evidence" value="ECO:0007669"/>
    <property type="project" value="UniProtKB-UniRule"/>
</dbReference>
<comment type="catalytic activity">
    <reaction evidence="11">
        <text>a tRNA with a 3' CCA end + 2 CTP + ATP = a tRNA with a 3' CCACCA end + 3 diphosphate</text>
        <dbReference type="Rhea" id="RHEA:76235"/>
        <dbReference type="Rhea" id="RHEA-COMP:10468"/>
        <dbReference type="Rhea" id="RHEA-COMP:18655"/>
        <dbReference type="ChEBI" id="CHEBI:30616"/>
        <dbReference type="ChEBI" id="CHEBI:33019"/>
        <dbReference type="ChEBI" id="CHEBI:37563"/>
        <dbReference type="ChEBI" id="CHEBI:83071"/>
        <dbReference type="ChEBI" id="CHEBI:195187"/>
    </reaction>
</comment>
<feature type="binding site" evidence="11">
    <location>
        <position position="159"/>
    </location>
    <ligand>
        <name>ATP</name>
        <dbReference type="ChEBI" id="CHEBI:30616"/>
    </ligand>
</feature>
<keyword evidence="9 11" id="KW-0460">Magnesium</keyword>
<feature type="binding site" evidence="11">
    <location>
        <position position="165"/>
    </location>
    <ligand>
        <name>ATP</name>
        <dbReference type="ChEBI" id="CHEBI:30616"/>
    </ligand>
</feature>
<dbReference type="Pfam" id="PF13735">
    <property type="entry name" value="tRNA_NucTran2_2"/>
    <property type="match status" value="1"/>
</dbReference>
<keyword evidence="7 11" id="KW-0692">RNA repair</keyword>
<comment type="subunit">
    <text evidence="11">Homodimer.</text>
</comment>
<dbReference type="InterPro" id="IPR023068">
    <property type="entry name" value="CCA-adding_enz_firmicutes"/>
</dbReference>
<dbReference type="Gene3D" id="1.10.246.80">
    <property type="match status" value="1"/>
</dbReference>
<comment type="catalytic activity">
    <reaction evidence="11">
        <text>a tRNA precursor + 2 CTP + ATP = a tRNA with a 3' CCA end + 3 diphosphate</text>
        <dbReference type="Rhea" id="RHEA:14433"/>
        <dbReference type="Rhea" id="RHEA-COMP:10465"/>
        <dbReference type="Rhea" id="RHEA-COMP:10468"/>
        <dbReference type="ChEBI" id="CHEBI:30616"/>
        <dbReference type="ChEBI" id="CHEBI:33019"/>
        <dbReference type="ChEBI" id="CHEBI:37563"/>
        <dbReference type="ChEBI" id="CHEBI:74896"/>
        <dbReference type="ChEBI" id="CHEBI:83071"/>
        <dbReference type="EC" id="2.7.7.72"/>
    </reaction>
</comment>
<evidence type="ECO:0000256" key="6">
    <source>
        <dbReference type="ARBA" id="ARBA00022741"/>
    </source>
</evidence>
<feature type="binding site" evidence="11">
    <location>
        <position position="162"/>
    </location>
    <ligand>
        <name>ATP</name>
        <dbReference type="ChEBI" id="CHEBI:30616"/>
    </ligand>
</feature>
<feature type="binding site" evidence="11">
    <location>
        <position position="35"/>
    </location>
    <ligand>
        <name>ATP</name>
        <dbReference type="ChEBI" id="CHEBI:30616"/>
    </ligand>
</feature>
<dbReference type="PANTHER" id="PTHR46173">
    <property type="entry name" value="CCA TRNA NUCLEOTIDYLTRANSFERASE 1, MITOCHONDRIAL"/>
    <property type="match status" value="1"/>
</dbReference>
<feature type="binding site" evidence="11">
    <location>
        <position position="165"/>
    </location>
    <ligand>
        <name>CTP</name>
        <dbReference type="ChEBI" id="CHEBI:37563"/>
    </ligand>
</feature>
<comment type="cofactor">
    <cofactor evidence="1 11">
        <name>Mg(2+)</name>
        <dbReference type="ChEBI" id="CHEBI:18420"/>
    </cofactor>
</comment>
<organism evidence="15 16">
    <name type="scientific">Vagococcus hydrophili</name>
    <dbReference type="NCBI Taxonomy" id="2714947"/>
    <lineage>
        <taxon>Bacteria</taxon>
        <taxon>Bacillati</taxon>
        <taxon>Bacillota</taxon>
        <taxon>Bacilli</taxon>
        <taxon>Lactobacillales</taxon>
        <taxon>Enterococcaceae</taxon>
        <taxon>Vagococcus</taxon>
    </lineage>
</organism>
<accession>A0A6G8AWH1</accession>
<dbReference type="EMBL" id="CP049887">
    <property type="protein sequence ID" value="QIL49295.1"/>
    <property type="molecule type" value="Genomic_DNA"/>
</dbReference>
<evidence type="ECO:0000256" key="7">
    <source>
        <dbReference type="ARBA" id="ARBA00022800"/>
    </source>
</evidence>
<evidence type="ECO:0000256" key="10">
    <source>
        <dbReference type="ARBA" id="ARBA00022884"/>
    </source>
</evidence>
<evidence type="ECO:0000259" key="13">
    <source>
        <dbReference type="Pfam" id="PF12627"/>
    </source>
</evidence>